<name>A0A6A4LD91_9ERIC</name>
<dbReference type="EMBL" id="QEFC01001245">
    <property type="protein sequence ID" value="KAE9458576.1"/>
    <property type="molecule type" value="Genomic_DNA"/>
</dbReference>
<evidence type="ECO:0000313" key="2">
    <source>
        <dbReference type="Proteomes" id="UP000428333"/>
    </source>
</evidence>
<sequence length="278" mass="32061">MHKFQEVRSRNKDKFNDLILRVSNSPEIDVGEWEKRIPMDENRARNDEKQPVLRYVLYKRGGARPYQIQKRFKSRDDVVPYTRIVNAHAKENNKQETAEKVTTKLLVSLPDALSKDMLWLEGREFSHTSKMESIRGDCPTTFPPPDKKFACMLVFDRSTRKLEWYAFDVSEDPNHNQRRPPSPPTRVKKIIGTYMKHLLPFHDDDDEAGEIIMYFTPVATRRGDAELGWAILGGKDAKPTLYRIRGSVEGGRVGNSLERIDLTSDGNWDSNSIAAPRN</sequence>
<accession>A0A6A4LD91</accession>
<feature type="non-terminal residue" evidence="1">
    <location>
        <position position="1"/>
    </location>
</feature>
<comment type="caution">
    <text evidence="1">The sequence shown here is derived from an EMBL/GenBank/DDBJ whole genome shotgun (WGS) entry which is preliminary data.</text>
</comment>
<reference evidence="1 2" key="1">
    <citation type="journal article" date="2019" name="Genome Biol. Evol.">
        <title>The Rhododendron genome and chromosomal organization provide insight into shared whole-genome duplications across the heath family (Ericaceae).</title>
        <authorList>
            <person name="Soza V.L."/>
            <person name="Lindsley D."/>
            <person name="Waalkes A."/>
            <person name="Ramage E."/>
            <person name="Patwardhan R.P."/>
            <person name="Burton J.N."/>
            <person name="Adey A."/>
            <person name="Kumar A."/>
            <person name="Qiu R."/>
            <person name="Shendure J."/>
            <person name="Hall B."/>
        </authorList>
    </citation>
    <scope>NUCLEOTIDE SEQUENCE [LARGE SCALE GENOMIC DNA]</scope>
    <source>
        <strain evidence="1">RSF 1966-606</strain>
    </source>
</reference>
<feature type="non-terminal residue" evidence="1">
    <location>
        <position position="278"/>
    </location>
</feature>
<dbReference type="AlphaFoldDB" id="A0A6A4LD91"/>
<dbReference type="Proteomes" id="UP000428333">
    <property type="component" value="Linkage Group LG05"/>
</dbReference>
<proteinExistence type="predicted"/>
<protein>
    <submittedName>
        <fullName evidence="1">Uncharacterized protein</fullName>
    </submittedName>
</protein>
<gene>
    <name evidence="1" type="ORF">C3L33_09513</name>
</gene>
<evidence type="ECO:0000313" key="1">
    <source>
        <dbReference type="EMBL" id="KAE9458576.1"/>
    </source>
</evidence>
<organism evidence="1 2">
    <name type="scientific">Rhododendron williamsianum</name>
    <dbReference type="NCBI Taxonomy" id="262921"/>
    <lineage>
        <taxon>Eukaryota</taxon>
        <taxon>Viridiplantae</taxon>
        <taxon>Streptophyta</taxon>
        <taxon>Embryophyta</taxon>
        <taxon>Tracheophyta</taxon>
        <taxon>Spermatophyta</taxon>
        <taxon>Magnoliopsida</taxon>
        <taxon>eudicotyledons</taxon>
        <taxon>Gunneridae</taxon>
        <taxon>Pentapetalae</taxon>
        <taxon>asterids</taxon>
        <taxon>Ericales</taxon>
        <taxon>Ericaceae</taxon>
        <taxon>Ericoideae</taxon>
        <taxon>Rhodoreae</taxon>
        <taxon>Rhododendron</taxon>
    </lineage>
</organism>
<keyword evidence="2" id="KW-1185">Reference proteome</keyword>
<dbReference type="OrthoDB" id="10354944at2759"/>